<dbReference type="AlphaFoldDB" id="A0A3P6U3E8"/>
<feature type="compositionally biased region" description="Acidic residues" evidence="1">
    <location>
        <begin position="215"/>
        <end position="232"/>
    </location>
</feature>
<evidence type="ECO:0000313" key="4">
    <source>
        <dbReference type="Proteomes" id="UP000281553"/>
    </source>
</evidence>
<evidence type="ECO:0000313" key="3">
    <source>
        <dbReference type="EMBL" id="VDK85670.1"/>
    </source>
</evidence>
<gene>
    <name evidence="3" type="ORF">DILT_LOCUS3740</name>
</gene>
<feature type="region of interest" description="Disordered" evidence="1">
    <location>
        <begin position="206"/>
        <end position="240"/>
    </location>
</feature>
<keyword evidence="4" id="KW-1185">Reference proteome</keyword>
<proteinExistence type="predicted"/>
<organism evidence="3 4">
    <name type="scientific">Dibothriocephalus latus</name>
    <name type="common">Fish tapeworm</name>
    <name type="synonym">Diphyllobothrium latum</name>
    <dbReference type="NCBI Taxonomy" id="60516"/>
    <lineage>
        <taxon>Eukaryota</taxon>
        <taxon>Metazoa</taxon>
        <taxon>Spiralia</taxon>
        <taxon>Lophotrochozoa</taxon>
        <taxon>Platyhelminthes</taxon>
        <taxon>Cestoda</taxon>
        <taxon>Eucestoda</taxon>
        <taxon>Diphyllobothriidea</taxon>
        <taxon>Diphyllobothriidae</taxon>
        <taxon>Dibothriocephalus</taxon>
    </lineage>
</organism>
<protein>
    <submittedName>
        <fullName evidence="3">Uncharacterized protein</fullName>
    </submittedName>
</protein>
<feature type="chain" id="PRO_5018265660" evidence="2">
    <location>
        <begin position="21"/>
        <end position="305"/>
    </location>
</feature>
<accession>A0A3P6U3E8</accession>
<dbReference type="Proteomes" id="UP000281553">
    <property type="component" value="Unassembled WGS sequence"/>
</dbReference>
<dbReference type="OrthoDB" id="6275845at2759"/>
<evidence type="ECO:0000256" key="2">
    <source>
        <dbReference type="SAM" id="SignalP"/>
    </source>
</evidence>
<name>A0A3P6U3E8_DIBLA</name>
<feature type="region of interest" description="Disordered" evidence="1">
    <location>
        <begin position="117"/>
        <end position="153"/>
    </location>
</feature>
<sequence length="305" mass="34503">MQVGPIFQLLLVAVATTTTAISRSHKFYLDSDAPWEARIRKPRSSDLEFDSEASTEPSGDAHEGRALYDLMRELHEAKMLQKAAEVEDLYAKILLGKAKSAFVTAATLQHKANELMGTPSTALLSDHTKKEKKRQGQKQGEDGGESEGEEYEKARDRLAFFSRNSHRTPFVRPLPRVVHAQTAEISPTARELYQLGLLSDYLNGRRGKVPQMGTYEEDEEDDDGEGEEEQEELGPPAYLAGPFRRRGIPEQDDLQEFLARFHKHAQAARDKELIHREFSIMNFIKACNNLKIIFELTRNGKFADL</sequence>
<reference evidence="3 4" key="1">
    <citation type="submission" date="2018-11" db="EMBL/GenBank/DDBJ databases">
        <authorList>
            <consortium name="Pathogen Informatics"/>
        </authorList>
    </citation>
    <scope>NUCLEOTIDE SEQUENCE [LARGE SCALE GENOMIC DNA]</scope>
</reference>
<feature type="signal peptide" evidence="2">
    <location>
        <begin position="1"/>
        <end position="20"/>
    </location>
</feature>
<dbReference type="EMBL" id="UYRU01044179">
    <property type="protein sequence ID" value="VDK85670.1"/>
    <property type="molecule type" value="Genomic_DNA"/>
</dbReference>
<feature type="region of interest" description="Disordered" evidence="1">
    <location>
        <begin position="43"/>
        <end position="63"/>
    </location>
</feature>
<evidence type="ECO:0000256" key="1">
    <source>
        <dbReference type="SAM" id="MobiDB-lite"/>
    </source>
</evidence>
<keyword evidence="2" id="KW-0732">Signal</keyword>